<dbReference type="AlphaFoldDB" id="A0A6J5TW09"/>
<gene>
    <name evidence="1" type="ORF">CURHAP_LOCUS11584</name>
</gene>
<sequence length="62" mass="7088">MVEPESYSTYKSERITYNFSTMKLKGSQCEAAAIARSKDRQMYTQPCEETASCFKPASYIET</sequence>
<protein>
    <submittedName>
        <fullName evidence="1">Uncharacterized protein</fullName>
    </submittedName>
</protein>
<name>A0A6J5TW09_PRUAR</name>
<reference evidence="1 2" key="1">
    <citation type="submission" date="2020-05" db="EMBL/GenBank/DDBJ databases">
        <authorList>
            <person name="Campoy J."/>
            <person name="Schneeberger K."/>
            <person name="Spophaly S."/>
        </authorList>
    </citation>
    <scope>NUCLEOTIDE SEQUENCE [LARGE SCALE GENOMIC DNA]</scope>
    <source>
        <strain evidence="1">PruArmRojPasFocal</strain>
    </source>
</reference>
<evidence type="ECO:0000313" key="1">
    <source>
        <dbReference type="EMBL" id="CAB4268276.1"/>
    </source>
</evidence>
<dbReference type="Proteomes" id="UP000507222">
    <property type="component" value="Unassembled WGS sequence"/>
</dbReference>
<organism evidence="1 2">
    <name type="scientific">Prunus armeniaca</name>
    <name type="common">Apricot</name>
    <name type="synonym">Armeniaca vulgaris</name>
    <dbReference type="NCBI Taxonomy" id="36596"/>
    <lineage>
        <taxon>Eukaryota</taxon>
        <taxon>Viridiplantae</taxon>
        <taxon>Streptophyta</taxon>
        <taxon>Embryophyta</taxon>
        <taxon>Tracheophyta</taxon>
        <taxon>Spermatophyta</taxon>
        <taxon>Magnoliopsida</taxon>
        <taxon>eudicotyledons</taxon>
        <taxon>Gunneridae</taxon>
        <taxon>Pentapetalae</taxon>
        <taxon>rosids</taxon>
        <taxon>fabids</taxon>
        <taxon>Rosales</taxon>
        <taxon>Rosaceae</taxon>
        <taxon>Amygdaloideae</taxon>
        <taxon>Amygdaleae</taxon>
        <taxon>Prunus</taxon>
    </lineage>
</organism>
<evidence type="ECO:0000313" key="2">
    <source>
        <dbReference type="Proteomes" id="UP000507222"/>
    </source>
</evidence>
<proteinExistence type="predicted"/>
<accession>A0A6J5TW09</accession>
<dbReference type="EMBL" id="CAEKDK010000002">
    <property type="protein sequence ID" value="CAB4268276.1"/>
    <property type="molecule type" value="Genomic_DNA"/>
</dbReference>